<dbReference type="AlphaFoldDB" id="A0A3D8IT26"/>
<dbReference type="InterPro" id="IPR033177">
    <property type="entry name" value="PSD-B"/>
</dbReference>
<evidence type="ECO:0000256" key="8">
    <source>
        <dbReference type="ARBA" id="ARBA00023209"/>
    </source>
</evidence>
<proteinExistence type="predicted"/>
<keyword evidence="11" id="KW-0670">Pyruvate</keyword>
<comment type="caution">
    <text evidence="13">The sequence shown here is derived from an EMBL/GenBank/DDBJ whole genome shotgun (WGS) entry which is preliminary data.</text>
</comment>
<keyword evidence="4" id="KW-0444">Lipid biosynthesis</keyword>
<protein>
    <recommendedName>
        <fullName evidence="3">phosphatidylserine decarboxylase</fullName>
        <ecNumber evidence="3">4.1.1.65</ecNumber>
    </recommendedName>
</protein>
<dbReference type="EC" id="4.1.1.65" evidence="3"/>
<evidence type="ECO:0000256" key="5">
    <source>
        <dbReference type="ARBA" id="ARBA00022793"/>
    </source>
</evidence>
<dbReference type="UniPathway" id="UPA00558"/>
<dbReference type="PANTHER" id="PTHR10067:SF6">
    <property type="entry name" value="PHOSPHATIDYLSERINE DECARBOXYLASE PROENZYME, MITOCHONDRIAL"/>
    <property type="match status" value="1"/>
</dbReference>
<evidence type="ECO:0000256" key="3">
    <source>
        <dbReference type="ARBA" id="ARBA00012243"/>
    </source>
</evidence>
<dbReference type="NCBIfam" id="TIGR00163">
    <property type="entry name" value="PS_decarb"/>
    <property type="match status" value="1"/>
</dbReference>
<accession>A0A3D8IT26</accession>
<gene>
    <name evidence="13" type="ORF">CQA54_03935</name>
</gene>
<evidence type="ECO:0000256" key="9">
    <source>
        <dbReference type="ARBA" id="ARBA00023239"/>
    </source>
</evidence>
<evidence type="ECO:0000256" key="1">
    <source>
        <dbReference type="ARBA" id="ARBA00001928"/>
    </source>
</evidence>
<keyword evidence="14" id="KW-1185">Reference proteome</keyword>
<dbReference type="NCBIfam" id="NF003038">
    <property type="entry name" value="PRK03934.1"/>
    <property type="match status" value="1"/>
</dbReference>
<evidence type="ECO:0000256" key="11">
    <source>
        <dbReference type="ARBA" id="ARBA00023317"/>
    </source>
</evidence>
<evidence type="ECO:0000256" key="10">
    <source>
        <dbReference type="ARBA" id="ARBA00023264"/>
    </source>
</evidence>
<comment type="pathway">
    <text evidence="2">Lipid metabolism.</text>
</comment>
<evidence type="ECO:0000313" key="14">
    <source>
        <dbReference type="Proteomes" id="UP000256514"/>
    </source>
</evidence>
<dbReference type="InterPro" id="IPR003817">
    <property type="entry name" value="PS_Dcarbxylase"/>
</dbReference>
<dbReference type="OrthoDB" id="9802030at2"/>
<comment type="pathway">
    <text evidence="12">Phospholipid metabolism; phosphatidylethanolamine biosynthesis.</text>
</comment>
<reference evidence="13 14" key="1">
    <citation type="submission" date="2018-04" db="EMBL/GenBank/DDBJ databases">
        <title>Novel Campyloabacter and Helicobacter Species and Strains.</title>
        <authorList>
            <person name="Mannion A.J."/>
            <person name="Shen Z."/>
            <person name="Fox J.G."/>
        </authorList>
    </citation>
    <scope>NUCLEOTIDE SEQUENCE [LARGE SCALE GENOMIC DNA]</scope>
    <source>
        <strain evidence="13 14">MIT 12-6600</strain>
    </source>
</reference>
<keyword evidence="8" id="KW-0594">Phospholipid biosynthesis</keyword>
<dbReference type="RefSeq" id="WP_115570857.1">
    <property type="nucleotide sequence ID" value="NZ_NXLT01000002.1"/>
</dbReference>
<keyword evidence="5" id="KW-0210">Decarboxylase</keyword>
<name>A0A3D8IT26_9HELI</name>
<keyword evidence="7" id="KW-0865">Zymogen</keyword>
<evidence type="ECO:0000256" key="2">
    <source>
        <dbReference type="ARBA" id="ARBA00005189"/>
    </source>
</evidence>
<dbReference type="GO" id="GO:0006646">
    <property type="term" value="P:phosphatidylethanolamine biosynthetic process"/>
    <property type="evidence" value="ECO:0007669"/>
    <property type="project" value="UniProtKB-UniPathway"/>
</dbReference>
<keyword evidence="9" id="KW-0456">Lyase</keyword>
<evidence type="ECO:0000256" key="12">
    <source>
        <dbReference type="ARBA" id="ARBA00024326"/>
    </source>
</evidence>
<evidence type="ECO:0000256" key="7">
    <source>
        <dbReference type="ARBA" id="ARBA00023145"/>
    </source>
</evidence>
<keyword evidence="6" id="KW-0443">Lipid metabolism</keyword>
<dbReference type="GO" id="GO:0004609">
    <property type="term" value="F:phosphatidylserine decarboxylase activity"/>
    <property type="evidence" value="ECO:0007669"/>
    <property type="project" value="UniProtKB-EC"/>
</dbReference>
<dbReference type="Pfam" id="PF02666">
    <property type="entry name" value="PS_Dcarbxylase"/>
    <property type="match status" value="1"/>
</dbReference>
<dbReference type="PANTHER" id="PTHR10067">
    <property type="entry name" value="PHOSPHATIDYLSERINE DECARBOXYLASE"/>
    <property type="match status" value="1"/>
</dbReference>
<keyword evidence="10" id="KW-1208">Phospholipid metabolism</keyword>
<dbReference type="EMBL" id="NXLT01000002">
    <property type="protein sequence ID" value="RDU68065.1"/>
    <property type="molecule type" value="Genomic_DNA"/>
</dbReference>
<organism evidence="13 14">
    <name type="scientific">Helicobacter equorum</name>
    <dbReference type="NCBI Taxonomy" id="361872"/>
    <lineage>
        <taxon>Bacteria</taxon>
        <taxon>Pseudomonadati</taxon>
        <taxon>Campylobacterota</taxon>
        <taxon>Epsilonproteobacteria</taxon>
        <taxon>Campylobacterales</taxon>
        <taxon>Helicobacteraceae</taxon>
        <taxon>Helicobacter</taxon>
    </lineage>
</organism>
<evidence type="ECO:0000256" key="4">
    <source>
        <dbReference type="ARBA" id="ARBA00022516"/>
    </source>
</evidence>
<comment type="cofactor">
    <cofactor evidence="1">
        <name>pyruvate</name>
        <dbReference type="ChEBI" id="CHEBI:15361"/>
    </cofactor>
</comment>
<dbReference type="Proteomes" id="UP000256514">
    <property type="component" value="Unassembled WGS sequence"/>
</dbReference>
<sequence length="261" mass="29877">MTNLISRLFGAFASMAFPSIIQSFINRVYVALFHIDLSEFEESKNFTTLNKLFTRRLKQLRIFDTTPNVLISPTDSRITESATTSKHKALQIKGMEYDINELLGEKIPQDMEFSYINLYLSPRDYHRYHAPCDMYIEEIRYFGGELLPVHIPALKKFNNLFIRNERVVLKAKMYNGKTIYFVAVGALNVGSIVFHCEPKIHTNAKKGNETYTYASPIAIQKGEELGMFNMGSTIVLFIEDFTPQIQSGDKVRYAQNLGTLA</sequence>
<evidence type="ECO:0000313" key="13">
    <source>
        <dbReference type="EMBL" id="RDU68065.1"/>
    </source>
</evidence>
<evidence type="ECO:0000256" key="6">
    <source>
        <dbReference type="ARBA" id="ARBA00023098"/>
    </source>
</evidence>